<organism evidence="2 3">
    <name type="scientific">Gigaspora margarita</name>
    <dbReference type="NCBI Taxonomy" id="4874"/>
    <lineage>
        <taxon>Eukaryota</taxon>
        <taxon>Fungi</taxon>
        <taxon>Fungi incertae sedis</taxon>
        <taxon>Mucoromycota</taxon>
        <taxon>Glomeromycotina</taxon>
        <taxon>Glomeromycetes</taxon>
        <taxon>Diversisporales</taxon>
        <taxon>Gigasporaceae</taxon>
        <taxon>Gigaspora</taxon>
    </lineage>
</organism>
<comment type="caution">
    <text evidence="2">The sequence shown here is derived from an EMBL/GenBank/DDBJ whole genome shotgun (WGS) entry which is preliminary data.</text>
</comment>
<keyword evidence="1" id="KW-1133">Transmembrane helix</keyword>
<keyword evidence="1" id="KW-0472">Membrane</keyword>
<dbReference type="Proteomes" id="UP000789901">
    <property type="component" value="Unassembled WGS sequence"/>
</dbReference>
<reference evidence="2 3" key="1">
    <citation type="submission" date="2021-06" db="EMBL/GenBank/DDBJ databases">
        <authorList>
            <person name="Kallberg Y."/>
            <person name="Tangrot J."/>
            <person name="Rosling A."/>
        </authorList>
    </citation>
    <scope>NUCLEOTIDE SEQUENCE [LARGE SCALE GENOMIC DNA]</scope>
    <source>
        <strain evidence="2 3">120-4 pot B 10/14</strain>
    </source>
</reference>
<keyword evidence="3" id="KW-1185">Reference proteome</keyword>
<gene>
    <name evidence="2" type="ORF">GMARGA_LOCUS9107</name>
</gene>
<proteinExistence type="predicted"/>
<accession>A0ABN7URV5</accession>
<evidence type="ECO:0000313" key="3">
    <source>
        <dbReference type="Proteomes" id="UP000789901"/>
    </source>
</evidence>
<feature type="non-terminal residue" evidence="2">
    <location>
        <position position="1"/>
    </location>
</feature>
<evidence type="ECO:0000313" key="2">
    <source>
        <dbReference type="EMBL" id="CAG8646177.1"/>
    </source>
</evidence>
<name>A0ABN7URV5_GIGMA</name>
<feature type="transmembrane region" description="Helical" evidence="1">
    <location>
        <begin position="6"/>
        <end position="26"/>
    </location>
</feature>
<sequence>GDLAMLAVVQVIYSQAHYLLCIYHIGIKKTKSKLSRDKIKSFIEDFYCMHNSYSLHQFELRYNEMLKKYEQCQGYFERKLYPSQEM</sequence>
<protein>
    <submittedName>
        <fullName evidence="2">13582_t:CDS:1</fullName>
    </submittedName>
</protein>
<evidence type="ECO:0000256" key="1">
    <source>
        <dbReference type="SAM" id="Phobius"/>
    </source>
</evidence>
<dbReference type="EMBL" id="CAJVQB010004806">
    <property type="protein sequence ID" value="CAG8646177.1"/>
    <property type="molecule type" value="Genomic_DNA"/>
</dbReference>
<keyword evidence="1" id="KW-0812">Transmembrane</keyword>